<dbReference type="InterPro" id="IPR013484">
    <property type="entry name" value="MoaB_proteobac"/>
</dbReference>
<dbReference type="SUPFAM" id="SSF53218">
    <property type="entry name" value="Molybdenum cofactor biosynthesis proteins"/>
    <property type="match status" value="1"/>
</dbReference>
<comment type="pathway">
    <text evidence="2">Cofactor biosynthesis; molybdopterin biosynthesis.</text>
</comment>
<evidence type="ECO:0000313" key="5">
    <source>
        <dbReference type="Proteomes" id="UP000190064"/>
    </source>
</evidence>
<dbReference type="NCBIfam" id="TIGR00177">
    <property type="entry name" value="molyb_syn"/>
    <property type="match status" value="1"/>
</dbReference>
<comment type="similarity">
    <text evidence="2">Belongs to the MoaB/Mog family.</text>
</comment>
<dbReference type="STRING" id="966.BTA35_0206805"/>
<dbReference type="GO" id="GO:0006777">
    <property type="term" value="P:Mo-molybdopterin cofactor biosynthetic process"/>
    <property type="evidence" value="ECO:0007669"/>
    <property type="project" value="UniProtKB-UniRule"/>
</dbReference>
<evidence type="ECO:0000313" key="4">
    <source>
        <dbReference type="EMBL" id="OOV87715.1"/>
    </source>
</evidence>
<keyword evidence="2" id="KW-0501">Molybdenum cofactor biosynthesis</keyword>
<keyword evidence="5" id="KW-1185">Reference proteome</keyword>
<feature type="domain" description="MoaB/Mog" evidence="3">
    <location>
        <begin position="16"/>
        <end position="160"/>
    </location>
</feature>
<dbReference type="AlphaFoldDB" id="A0A1T1HD06"/>
<dbReference type="NCBIfam" id="TIGR02667">
    <property type="entry name" value="moaB_proteo"/>
    <property type="match status" value="1"/>
</dbReference>
<dbReference type="EMBL" id="MTSD02000002">
    <property type="protein sequence ID" value="OOV87715.1"/>
    <property type="molecule type" value="Genomic_DNA"/>
</dbReference>
<dbReference type="PIRSF" id="PIRSF006443">
    <property type="entry name" value="MoaB"/>
    <property type="match status" value="1"/>
</dbReference>
<protein>
    <recommendedName>
        <fullName evidence="1 2">Molybdenum cofactor biosynthesis protein B</fullName>
    </recommendedName>
</protein>
<sequence length="178" mass="19323">MDNQTAEPVEVPLNIAVLTVSDTRTPETDKSGDTLVKCLEEAGHKLGDRAIVPDDIYKLRATLSNWIADEKIHCIISTGGTGFSGRDSTPEAVTPLLDKVIDGFGEIFRMVSYDEIKTSTIQSRAIGGLANSTLVFCLPGSTGACRTGWYKVIQDQLDSRHRPCNYVALLTKGNAQHV</sequence>
<comment type="caution">
    <text evidence="4">The sequence shown here is derived from an EMBL/GenBank/DDBJ whole genome shotgun (WGS) entry which is preliminary data.</text>
</comment>
<dbReference type="SMART" id="SM00852">
    <property type="entry name" value="MoCF_biosynth"/>
    <property type="match status" value="1"/>
</dbReference>
<dbReference type="PANTHER" id="PTHR43232">
    <property type="entry name" value="MOLYBDENUM COFACTOR BIOSYNTHESIS PROTEIN B"/>
    <property type="match status" value="1"/>
</dbReference>
<comment type="function">
    <text evidence="2">May be involved in the biosynthesis of molybdopterin.</text>
</comment>
<dbReference type="InterPro" id="IPR036425">
    <property type="entry name" value="MoaB/Mog-like_dom_sf"/>
</dbReference>
<evidence type="ECO:0000256" key="1">
    <source>
        <dbReference type="ARBA" id="ARBA00015262"/>
    </source>
</evidence>
<dbReference type="InterPro" id="IPR012245">
    <property type="entry name" value="MoaB"/>
</dbReference>
<dbReference type="Proteomes" id="UP000190064">
    <property type="component" value="Unassembled WGS sequence"/>
</dbReference>
<dbReference type="CDD" id="cd00886">
    <property type="entry name" value="MogA_MoaB"/>
    <property type="match status" value="1"/>
</dbReference>
<accession>A0A1T1HD06</accession>
<evidence type="ECO:0000256" key="2">
    <source>
        <dbReference type="PIRNR" id="PIRNR006443"/>
    </source>
</evidence>
<name>A0A1T1HD06_OCELI</name>
<evidence type="ECO:0000259" key="3">
    <source>
        <dbReference type="SMART" id="SM00852"/>
    </source>
</evidence>
<dbReference type="Pfam" id="PF00994">
    <property type="entry name" value="MoCF_biosynth"/>
    <property type="match status" value="1"/>
</dbReference>
<dbReference type="Gene3D" id="3.40.980.10">
    <property type="entry name" value="MoaB/Mog-like domain"/>
    <property type="match status" value="1"/>
</dbReference>
<dbReference type="InterPro" id="IPR001453">
    <property type="entry name" value="MoaB/Mog_dom"/>
</dbReference>
<gene>
    <name evidence="4" type="ORF">BTA35_0206805</name>
</gene>
<reference evidence="4" key="1">
    <citation type="submission" date="2017-02" db="EMBL/GenBank/DDBJ databases">
        <title>Draft Genome Sequence of the Salt Water Bacterium Oceanospirillum linum ATCC 11336.</title>
        <authorList>
            <person name="Trachtenberg A.M."/>
            <person name="Carney J.G."/>
            <person name="Linnane J.D."/>
            <person name="Rheaume B.A."/>
            <person name="Pitts N.L."/>
            <person name="Mykles D.L."/>
            <person name="Maclea K.S."/>
        </authorList>
    </citation>
    <scope>NUCLEOTIDE SEQUENCE [LARGE SCALE GENOMIC DNA]</scope>
    <source>
        <strain evidence="4">ATCC 11336</strain>
    </source>
</reference>
<dbReference type="UniPathway" id="UPA00344"/>
<dbReference type="PANTHER" id="PTHR43232:SF2">
    <property type="entry name" value="MOLYBDENUM COFACTOR BIOSYNTHESIS PROTEIN B"/>
    <property type="match status" value="1"/>
</dbReference>
<dbReference type="GO" id="GO:0005829">
    <property type="term" value="C:cytosol"/>
    <property type="evidence" value="ECO:0007669"/>
    <property type="project" value="TreeGrafter"/>
</dbReference>
<organism evidence="4 5">
    <name type="scientific">Oceanospirillum linum</name>
    <dbReference type="NCBI Taxonomy" id="966"/>
    <lineage>
        <taxon>Bacteria</taxon>
        <taxon>Pseudomonadati</taxon>
        <taxon>Pseudomonadota</taxon>
        <taxon>Gammaproteobacteria</taxon>
        <taxon>Oceanospirillales</taxon>
        <taxon>Oceanospirillaceae</taxon>
        <taxon>Oceanospirillum</taxon>
    </lineage>
</organism>
<proteinExistence type="inferred from homology"/>